<evidence type="ECO:0000256" key="1">
    <source>
        <dbReference type="SAM" id="MobiDB-lite"/>
    </source>
</evidence>
<accession>A0ABY6W1J9</accession>
<dbReference type="Proteomes" id="UP000366065">
    <property type="component" value="Unassembled WGS sequence"/>
</dbReference>
<evidence type="ECO:0000313" key="3">
    <source>
        <dbReference type="Proteomes" id="UP000366065"/>
    </source>
</evidence>
<dbReference type="EMBL" id="CABPRV010000005">
    <property type="protein sequence ID" value="VVE12129.1"/>
    <property type="molecule type" value="Genomic_DNA"/>
</dbReference>
<name>A0ABY6W1J9_9BURK</name>
<proteinExistence type="predicted"/>
<comment type="caution">
    <text evidence="2">The sequence shown here is derived from an EMBL/GenBank/DDBJ whole genome shotgun (WGS) entry which is preliminary data.</text>
</comment>
<feature type="region of interest" description="Disordered" evidence="1">
    <location>
        <begin position="104"/>
        <end position="126"/>
    </location>
</feature>
<reference evidence="2 3" key="1">
    <citation type="submission" date="2019-08" db="EMBL/GenBank/DDBJ databases">
        <authorList>
            <person name="Peeters C."/>
        </authorList>
    </citation>
    <scope>NUCLEOTIDE SEQUENCE [LARGE SCALE GENOMIC DNA]</scope>
    <source>
        <strain evidence="2 3">LMG 20602</strain>
    </source>
</reference>
<keyword evidence="3" id="KW-1185">Reference proteome</keyword>
<gene>
    <name evidence="2" type="ORF">PCA20602_02688</name>
</gene>
<feature type="compositionally biased region" description="Polar residues" evidence="1">
    <location>
        <begin position="104"/>
        <end position="116"/>
    </location>
</feature>
<evidence type="ECO:0000313" key="2">
    <source>
        <dbReference type="EMBL" id="VVE12129.1"/>
    </source>
</evidence>
<sequence>MPDNKTVTFDLTPMREWFHRRHEIRMEDVRDKLLTQRCAGYQEGWEDAMLAAPTPAAQSAWQEAVYQTQRIMGGWDDVTQAEFERTHESRRRIVYTAPATVSTNNDAGSGEVSNAANAAPVNGGERADHDRLVRELDVLLNGERAASQASLCDIISQVRAEGIRSLKGGERELTQVIAERDDAEAMADKLASTIGEYFGIEIGEHSSANNPWQCALDFISTADRGCEICGGDCASANPPVLHCPMRDRAADAQHSDDEAVDLFAQAMKAKMADARAKGRSGWETCDPADLSRMLREHVEKGDPRDVANFCMMLWHHRKPISAADAQQEGGDDRPVLAPLVEPVTVKKAMLAGRKARAVLSGGTGPVAAVHLVNIGVTGWVHTAETADAYANGFNRGANWMQSALTSPAKVGGDEREAYCADMLAAGAKDLGNGTWEWDGGDFLFQLWRQARAALSADGKAEPEHTAIYLSKRLVGHDGEASFIQAHINQAVSEAVEALSADGGDAVVLEGLRAKLLDGRPVIRDEEGFYDHPAMPSADEDVNYEWLLAALGIETRFVSMEVDDPAAYDRYGDSHEPDCHYWTPTAPEGDGWQLLSVYDTEDGPYALFGRDIYAVEQARKKEHTRRIAEAIAANQAKGDVQ</sequence>
<dbReference type="RefSeq" id="WP_246182147.1">
    <property type="nucleotide sequence ID" value="NZ_CABPRV010000005.1"/>
</dbReference>
<organism evidence="2 3">
    <name type="scientific">Pandoraea capi</name>
    <dbReference type="NCBI Taxonomy" id="2508286"/>
    <lineage>
        <taxon>Bacteria</taxon>
        <taxon>Pseudomonadati</taxon>
        <taxon>Pseudomonadota</taxon>
        <taxon>Betaproteobacteria</taxon>
        <taxon>Burkholderiales</taxon>
        <taxon>Burkholderiaceae</taxon>
        <taxon>Pandoraea</taxon>
    </lineage>
</organism>
<protein>
    <recommendedName>
        <fullName evidence="4">Phage protein</fullName>
    </recommendedName>
</protein>
<evidence type="ECO:0008006" key="4">
    <source>
        <dbReference type="Google" id="ProtNLM"/>
    </source>
</evidence>